<evidence type="ECO:0000256" key="1">
    <source>
        <dbReference type="SAM" id="MobiDB-lite"/>
    </source>
</evidence>
<reference evidence="2 3" key="1">
    <citation type="journal article" date="2014" name="BMC Genomics">
        <title>Complete genome sequence of producer of the glycopeptide antibiotic Aculeximycin Kutzneria albida DSM 43870T, a representative of minor genus of Pseudonocardiaceae.</title>
        <authorList>
            <person name="Rebets Y."/>
            <person name="Tokovenko B."/>
            <person name="Lushchyk I."/>
            <person name="Ruckert C."/>
            <person name="Zaburannyi N."/>
            <person name="Bechthold A."/>
            <person name="Kalinowski J."/>
            <person name="Luzhetskyy A."/>
        </authorList>
    </citation>
    <scope>NUCLEOTIDE SEQUENCE [LARGE SCALE GENOMIC DNA]</scope>
    <source>
        <strain evidence="2">DSM 43870</strain>
    </source>
</reference>
<evidence type="ECO:0000313" key="3">
    <source>
        <dbReference type="Proteomes" id="UP000019225"/>
    </source>
</evidence>
<protein>
    <submittedName>
        <fullName evidence="2">Uncharacterized protein</fullName>
    </submittedName>
</protein>
<evidence type="ECO:0000313" key="2">
    <source>
        <dbReference type="EMBL" id="AHH98130.1"/>
    </source>
</evidence>
<feature type="region of interest" description="Disordered" evidence="1">
    <location>
        <begin position="104"/>
        <end position="123"/>
    </location>
</feature>
<dbReference type="Proteomes" id="UP000019225">
    <property type="component" value="Chromosome"/>
</dbReference>
<dbReference type="STRING" id="1449976.KALB_4768"/>
<keyword evidence="3" id="KW-1185">Reference proteome</keyword>
<dbReference type="HOGENOM" id="CLU_2012234_0_0_11"/>
<dbReference type="KEGG" id="kal:KALB_4768"/>
<gene>
    <name evidence="2" type="ORF">KALB_4768</name>
</gene>
<organism evidence="2 3">
    <name type="scientific">Kutzneria albida DSM 43870</name>
    <dbReference type="NCBI Taxonomy" id="1449976"/>
    <lineage>
        <taxon>Bacteria</taxon>
        <taxon>Bacillati</taxon>
        <taxon>Actinomycetota</taxon>
        <taxon>Actinomycetes</taxon>
        <taxon>Pseudonocardiales</taxon>
        <taxon>Pseudonocardiaceae</taxon>
        <taxon>Kutzneria</taxon>
    </lineage>
</organism>
<dbReference type="EMBL" id="CP007155">
    <property type="protein sequence ID" value="AHH98130.1"/>
    <property type="molecule type" value="Genomic_DNA"/>
</dbReference>
<sequence>MWISLLVPVLLMVLTLGLARVEERVLPQSSGAAPLDPVRHRGHKLPVGRCTCGGPVRRSAFPTANRRPAKANRRMCRCRQSRPVGCGVGPVGPTAALPLARSLDARARTHRSRERRVLVRPAG</sequence>
<dbReference type="RefSeq" id="WP_025358160.1">
    <property type="nucleotide sequence ID" value="NZ_CP007155.1"/>
</dbReference>
<accession>W5WBL7</accession>
<name>W5WBL7_9PSEU</name>
<dbReference type="AlphaFoldDB" id="W5WBL7"/>
<proteinExistence type="predicted"/>